<dbReference type="EMBL" id="BARW01003962">
    <property type="protein sequence ID" value="GAI59175.1"/>
    <property type="molecule type" value="Genomic_DNA"/>
</dbReference>
<sequence>MTLKDKLLNVVDKFRIEQKIDTKNVERAKRLQEAMKQAAKTVTK</sequence>
<protein>
    <submittedName>
        <fullName evidence="1">Uncharacterized protein</fullName>
    </submittedName>
</protein>
<accession>X1R7P5</accession>
<name>X1R7P5_9ZZZZ</name>
<proteinExistence type="predicted"/>
<organism evidence="1">
    <name type="scientific">marine sediment metagenome</name>
    <dbReference type="NCBI Taxonomy" id="412755"/>
    <lineage>
        <taxon>unclassified sequences</taxon>
        <taxon>metagenomes</taxon>
        <taxon>ecological metagenomes</taxon>
    </lineage>
</organism>
<comment type="caution">
    <text evidence="1">The sequence shown here is derived from an EMBL/GenBank/DDBJ whole genome shotgun (WGS) entry which is preliminary data.</text>
</comment>
<gene>
    <name evidence="1" type="ORF">S12H4_09656</name>
</gene>
<reference evidence="1" key="1">
    <citation type="journal article" date="2014" name="Front. Microbiol.">
        <title>High frequency of phylogenetically diverse reductive dehalogenase-homologous genes in deep subseafloor sedimentary metagenomes.</title>
        <authorList>
            <person name="Kawai M."/>
            <person name="Futagami T."/>
            <person name="Toyoda A."/>
            <person name="Takaki Y."/>
            <person name="Nishi S."/>
            <person name="Hori S."/>
            <person name="Arai W."/>
            <person name="Tsubouchi T."/>
            <person name="Morono Y."/>
            <person name="Uchiyama I."/>
            <person name="Ito T."/>
            <person name="Fujiyama A."/>
            <person name="Inagaki F."/>
            <person name="Takami H."/>
        </authorList>
    </citation>
    <scope>NUCLEOTIDE SEQUENCE</scope>
    <source>
        <strain evidence="1">Expedition CK06-06</strain>
    </source>
</reference>
<dbReference type="AlphaFoldDB" id="X1R7P5"/>
<evidence type="ECO:0000313" key="1">
    <source>
        <dbReference type="EMBL" id="GAI59175.1"/>
    </source>
</evidence>